<dbReference type="AlphaFoldDB" id="A0AAV3PFC0"/>
<reference evidence="2 3" key="1">
    <citation type="submission" date="2024-01" db="EMBL/GenBank/DDBJ databases">
        <title>The complete chloroplast genome sequence of Lithospermum erythrorhizon: insights into the phylogenetic relationship among Boraginaceae species and the maternal lineages of purple gromwells.</title>
        <authorList>
            <person name="Okada T."/>
            <person name="Watanabe K."/>
        </authorList>
    </citation>
    <scope>NUCLEOTIDE SEQUENCE [LARGE SCALE GENOMIC DNA]</scope>
</reference>
<accession>A0AAV3PFC0</accession>
<evidence type="ECO:0000256" key="1">
    <source>
        <dbReference type="SAM" id="MobiDB-lite"/>
    </source>
</evidence>
<comment type="caution">
    <text evidence="2">The sequence shown here is derived from an EMBL/GenBank/DDBJ whole genome shotgun (WGS) entry which is preliminary data.</text>
</comment>
<feature type="compositionally biased region" description="Basic residues" evidence="1">
    <location>
        <begin position="48"/>
        <end position="62"/>
    </location>
</feature>
<protein>
    <submittedName>
        <fullName evidence="2">Uncharacterized protein</fullName>
    </submittedName>
</protein>
<evidence type="ECO:0000313" key="2">
    <source>
        <dbReference type="EMBL" id="GAA0148737.1"/>
    </source>
</evidence>
<organism evidence="2 3">
    <name type="scientific">Lithospermum erythrorhizon</name>
    <name type="common">Purple gromwell</name>
    <name type="synonym">Lithospermum officinale var. erythrorhizon</name>
    <dbReference type="NCBI Taxonomy" id="34254"/>
    <lineage>
        <taxon>Eukaryota</taxon>
        <taxon>Viridiplantae</taxon>
        <taxon>Streptophyta</taxon>
        <taxon>Embryophyta</taxon>
        <taxon>Tracheophyta</taxon>
        <taxon>Spermatophyta</taxon>
        <taxon>Magnoliopsida</taxon>
        <taxon>eudicotyledons</taxon>
        <taxon>Gunneridae</taxon>
        <taxon>Pentapetalae</taxon>
        <taxon>asterids</taxon>
        <taxon>lamiids</taxon>
        <taxon>Boraginales</taxon>
        <taxon>Boraginaceae</taxon>
        <taxon>Boraginoideae</taxon>
        <taxon>Lithospermeae</taxon>
        <taxon>Lithospermum</taxon>
    </lineage>
</organism>
<dbReference type="EMBL" id="BAABME010017096">
    <property type="protein sequence ID" value="GAA0148737.1"/>
    <property type="molecule type" value="Genomic_DNA"/>
</dbReference>
<feature type="compositionally biased region" description="Basic residues" evidence="1">
    <location>
        <begin position="15"/>
        <end position="25"/>
    </location>
</feature>
<dbReference type="Proteomes" id="UP001454036">
    <property type="component" value="Unassembled WGS sequence"/>
</dbReference>
<sequence length="165" mass="19122">MGTLQPQENMPIHRQGFHLMKKKRDRATQTSIRRRTEYNDDDGDSMTTRKRKRPYSPKRRVRKESVGSALTEIISAFVESSTKRSELLTQKLLANCESSCEPRTETPTIDEDALLMESISALDAFEDIEDSQYLKALKLLREDPIWKKIFLNIPLNRKRGVVLIL</sequence>
<keyword evidence="3" id="KW-1185">Reference proteome</keyword>
<name>A0AAV3PFC0_LITER</name>
<feature type="region of interest" description="Disordered" evidence="1">
    <location>
        <begin position="1"/>
        <end position="65"/>
    </location>
</feature>
<gene>
    <name evidence="2" type="ORF">LIER_36785</name>
</gene>
<proteinExistence type="predicted"/>
<evidence type="ECO:0000313" key="3">
    <source>
        <dbReference type="Proteomes" id="UP001454036"/>
    </source>
</evidence>